<feature type="compositionally biased region" description="Low complexity" evidence="1">
    <location>
        <begin position="389"/>
        <end position="414"/>
    </location>
</feature>
<reference evidence="3 4" key="1">
    <citation type="submission" date="2021-02" db="EMBL/GenBank/DDBJ databases">
        <title>Genome assembly of Pseudopithomyces chartarum.</title>
        <authorList>
            <person name="Jauregui R."/>
            <person name="Singh J."/>
            <person name="Voisey C."/>
        </authorList>
    </citation>
    <scope>NUCLEOTIDE SEQUENCE [LARGE SCALE GENOMIC DNA]</scope>
    <source>
        <strain evidence="3 4">AGR01</strain>
    </source>
</reference>
<dbReference type="AlphaFoldDB" id="A0AAN6M4I1"/>
<evidence type="ECO:0008006" key="5">
    <source>
        <dbReference type="Google" id="ProtNLM"/>
    </source>
</evidence>
<keyword evidence="2" id="KW-0812">Transmembrane</keyword>
<dbReference type="EMBL" id="WVTA01000004">
    <property type="protein sequence ID" value="KAK3214022.1"/>
    <property type="molecule type" value="Genomic_DNA"/>
</dbReference>
<sequence>MGRLVLSQGSVSILFSAIIVFLFTLALFLSGYVLQQRYVHSLQLAIKPRLPKPLPAQAPLQPPTLDVKWARPMGSRPDVDESVEQMVAASSIDWSRLGYVQVAKDHSELCSAIMLLADLQDMRSPAKRILMFPKAWLKEVSEEEWDPQMSTTRRLLRTAARRHGTRLVPLDMVEEGADENSASSYSLTSIYSLTSYERLIYLHAPGVVLDASALDSMLAFSKSTPMSAIPATPQRTELSTSLLLISPSHSTFQQLQAARQSQPSSDEDLLRRTFSGPEALMSELTLSMGNVVYESQQLRSAGDDFNITSFDETTTFVRLRDADMAGPEYDVPYAERARLRPQNAQAREAWERLYEGFRQRRMELVSLVAAGGWRLLAGRGEAARLKSDSQPQQQSSPSTAAQQPSSPAGPATSQHHLHTHTHTHTPARALHVPPCPVPPERPPMTLALDTVCPPTPSILSAAVART</sequence>
<dbReference type="Proteomes" id="UP001280581">
    <property type="component" value="Unassembled WGS sequence"/>
</dbReference>
<keyword evidence="2" id="KW-1133">Transmembrane helix</keyword>
<evidence type="ECO:0000313" key="3">
    <source>
        <dbReference type="EMBL" id="KAK3214022.1"/>
    </source>
</evidence>
<protein>
    <recommendedName>
        <fullName evidence="5">Glycosyltransferase family 8 protein</fullName>
    </recommendedName>
</protein>
<proteinExistence type="predicted"/>
<name>A0AAN6M4I1_9PLEO</name>
<feature type="compositionally biased region" description="Basic residues" evidence="1">
    <location>
        <begin position="415"/>
        <end position="425"/>
    </location>
</feature>
<evidence type="ECO:0000256" key="1">
    <source>
        <dbReference type="SAM" id="MobiDB-lite"/>
    </source>
</evidence>
<comment type="caution">
    <text evidence="3">The sequence shown here is derived from an EMBL/GenBank/DDBJ whole genome shotgun (WGS) entry which is preliminary data.</text>
</comment>
<keyword evidence="2" id="KW-0472">Membrane</keyword>
<evidence type="ECO:0000313" key="4">
    <source>
        <dbReference type="Proteomes" id="UP001280581"/>
    </source>
</evidence>
<accession>A0AAN6M4I1</accession>
<organism evidence="3 4">
    <name type="scientific">Pseudopithomyces chartarum</name>
    <dbReference type="NCBI Taxonomy" id="1892770"/>
    <lineage>
        <taxon>Eukaryota</taxon>
        <taxon>Fungi</taxon>
        <taxon>Dikarya</taxon>
        <taxon>Ascomycota</taxon>
        <taxon>Pezizomycotina</taxon>
        <taxon>Dothideomycetes</taxon>
        <taxon>Pleosporomycetidae</taxon>
        <taxon>Pleosporales</taxon>
        <taxon>Massarineae</taxon>
        <taxon>Didymosphaeriaceae</taxon>
        <taxon>Pseudopithomyces</taxon>
    </lineage>
</organism>
<dbReference type="InterPro" id="IPR029044">
    <property type="entry name" value="Nucleotide-diphossugar_trans"/>
</dbReference>
<feature type="region of interest" description="Disordered" evidence="1">
    <location>
        <begin position="384"/>
        <end position="441"/>
    </location>
</feature>
<keyword evidence="4" id="KW-1185">Reference proteome</keyword>
<feature type="transmembrane region" description="Helical" evidence="2">
    <location>
        <begin position="12"/>
        <end position="34"/>
    </location>
</feature>
<dbReference type="Gene3D" id="3.90.550.10">
    <property type="entry name" value="Spore Coat Polysaccharide Biosynthesis Protein SpsA, Chain A"/>
    <property type="match status" value="1"/>
</dbReference>
<gene>
    <name evidence="3" type="ORF">GRF29_28g1781339</name>
</gene>
<evidence type="ECO:0000256" key="2">
    <source>
        <dbReference type="SAM" id="Phobius"/>
    </source>
</evidence>